<dbReference type="EC" id="1.6.5.-" evidence="6"/>
<dbReference type="EMBL" id="FNWQ01000002">
    <property type="protein sequence ID" value="SEH33587.1"/>
    <property type="molecule type" value="Genomic_DNA"/>
</dbReference>
<dbReference type="AlphaFoldDB" id="A0A1H6HCM2"/>
<dbReference type="Gene3D" id="3.40.50.360">
    <property type="match status" value="1"/>
</dbReference>
<dbReference type="OrthoDB" id="9805013at2"/>
<feature type="domain" description="Flavodoxin-like fold" evidence="7">
    <location>
        <begin position="2"/>
        <end position="196"/>
    </location>
</feature>
<keyword evidence="2 6" id="KW-0288">FMN</keyword>
<dbReference type="GO" id="GO:0016652">
    <property type="term" value="F:oxidoreductase activity, acting on NAD(P)H as acceptor"/>
    <property type="evidence" value="ECO:0007669"/>
    <property type="project" value="UniProtKB-UniRule"/>
</dbReference>
<proteinExistence type="inferred from homology"/>
<evidence type="ECO:0000256" key="6">
    <source>
        <dbReference type="HAMAP-Rule" id="MF_01216"/>
    </source>
</evidence>
<dbReference type="InterPro" id="IPR029039">
    <property type="entry name" value="Flavoprotein-like_sf"/>
</dbReference>
<evidence type="ECO:0000256" key="3">
    <source>
        <dbReference type="ARBA" id="ARBA00023002"/>
    </source>
</evidence>
<evidence type="ECO:0000256" key="1">
    <source>
        <dbReference type="ARBA" id="ARBA00022630"/>
    </source>
</evidence>
<feature type="binding site" evidence="6">
    <location>
        <begin position="16"/>
        <end position="18"/>
    </location>
    <ligand>
        <name>FMN</name>
        <dbReference type="ChEBI" id="CHEBI:58210"/>
    </ligand>
</feature>
<dbReference type="Pfam" id="PF02525">
    <property type="entry name" value="Flavodoxin_2"/>
    <property type="match status" value="1"/>
</dbReference>
<reference evidence="8 9" key="1">
    <citation type="submission" date="2016-10" db="EMBL/GenBank/DDBJ databases">
        <authorList>
            <person name="de Groot N.N."/>
        </authorList>
    </citation>
    <scope>NUCLEOTIDE SEQUENCE [LARGE SCALE GENOMIC DNA]</scope>
    <source>
        <strain evidence="8 9">DSM 23031</strain>
    </source>
</reference>
<dbReference type="RefSeq" id="WP_089692427.1">
    <property type="nucleotide sequence ID" value="NZ_FNWQ01000002.1"/>
</dbReference>
<evidence type="ECO:0000256" key="5">
    <source>
        <dbReference type="ARBA" id="ARBA00048542"/>
    </source>
</evidence>
<dbReference type="SUPFAM" id="SSF52218">
    <property type="entry name" value="Flavoproteins"/>
    <property type="match status" value="1"/>
</dbReference>
<comment type="subunit">
    <text evidence="6">Homodimer.</text>
</comment>
<comment type="catalytic activity">
    <reaction evidence="5">
        <text>N,N-dimethyl-1,4-phenylenediamine + anthranilate + 2 NAD(+) = 2-(4-dimethylaminophenyl)diazenylbenzoate + 2 NADH + 2 H(+)</text>
        <dbReference type="Rhea" id="RHEA:55872"/>
        <dbReference type="ChEBI" id="CHEBI:15378"/>
        <dbReference type="ChEBI" id="CHEBI:15783"/>
        <dbReference type="ChEBI" id="CHEBI:16567"/>
        <dbReference type="ChEBI" id="CHEBI:57540"/>
        <dbReference type="ChEBI" id="CHEBI:57945"/>
        <dbReference type="ChEBI" id="CHEBI:71579"/>
        <dbReference type="EC" id="1.7.1.17"/>
    </reaction>
    <physiologicalReaction direction="right-to-left" evidence="5">
        <dbReference type="Rhea" id="RHEA:55874"/>
    </physiologicalReaction>
</comment>
<dbReference type="GO" id="GO:0010181">
    <property type="term" value="F:FMN binding"/>
    <property type="evidence" value="ECO:0007669"/>
    <property type="project" value="UniProtKB-UniRule"/>
</dbReference>
<dbReference type="InterPro" id="IPR050104">
    <property type="entry name" value="FMN-dep_NADH:Q_OxRdtase_AzoR1"/>
</dbReference>
<dbReference type="GO" id="GO:0016655">
    <property type="term" value="F:oxidoreductase activity, acting on NAD(P)H, quinone or similar compound as acceptor"/>
    <property type="evidence" value="ECO:0007669"/>
    <property type="project" value="InterPro"/>
</dbReference>
<evidence type="ECO:0000259" key="7">
    <source>
        <dbReference type="Pfam" id="PF02525"/>
    </source>
</evidence>
<sequence length="200" mass="22187">MKKVLHIISSPRSESSISKKLGNAVVEKITAQYPDAVIKKRDLTHPLFPHLEEAHINAFFTPAENRTSEQLEIVKLSDTVIDELQEADIIVIEAPLYNFSITSTLKSWLDHIARAGKTFSYSENGPEGLIKNKKVYLAFSSGGVYSEGERQSYDFVVPYLEKTLGFMGMTDISVVRAEGLSVPVVQDTALQKGIESIVVE</sequence>
<feature type="binding site" evidence="6">
    <location>
        <begin position="140"/>
        <end position="143"/>
    </location>
    <ligand>
        <name>FMN</name>
        <dbReference type="ChEBI" id="CHEBI:58210"/>
    </ligand>
</feature>
<comment type="function">
    <text evidence="6">Quinone reductase that provides resistance to thiol-specific stress caused by electrophilic quinones.</text>
</comment>
<comment type="cofactor">
    <cofactor evidence="6">
        <name>FMN</name>
        <dbReference type="ChEBI" id="CHEBI:58210"/>
    </cofactor>
    <text evidence="6">Binds 1 FMN per subunit.</text>
</comment>
<comment type="catalytic activity">
    <reaction evidence="6">
        <text>2 a quinone + NADH + H(+) = 2 a 1,4-benzosemiquinone + NAD(+)</text>
        <dbReference type="Rhea" id="RHEA:65952"/>
        <dbReference type="ChEBI" id="CHEBI:15378"/>
        <dbReference type="ChEBI" id="CHEBI:57540"/>
        <dbReference type="ChEBI" id="CHEBI:57945"/>
        <dbReference type="ChEBI" id="CHEBI:132124"/>
        <dbReference type="ChEBI" id="CHEBI:134225"/>
    </reaction>
</comment>
<dbReference type="STRING" id="680127.SAMN05421593_2373"/>
<protein>
    <recommendedName>
        <fullName evidence="6">FMN dependent NADH:quinone oxidoreductase</fullName>
        <ecNumber evidence="6">1.6.5.-</ecNumber>
    </recommendedName>
    <alternativeName>
        <fullName evidence="6">Azo-dye reductase</fullName>
    </alternativeName>
    <alternativeName>
        <fullName evidence="6">FMN-dependent NADH-azo compound oxidoreductase</fullName>
    </alternativeName>
    <alternativeName>
        <fullName evidence="6">FMN-dependent NADH-azoreductase</fullName>
        <ecNumber evidence="6">1.7.1.17</ecNumber>
    </alternativeName>
</protein>
<evidence type="ECO:0000256" key="2">
    <source>
        <dbReference type="ARBA" id="ARBA00022643"/>
    </source>
</evidence>
<name>A0A1H6HCM2_CHRCI</name>
<evidence type="ECO:0000256" key="4">
    <source>
        <dbReference type="ARBA" id="ARBA00023027"/>
    </source>
</evidence>
<organism evidence="8 9">
    <name type="scientific">Chryseobacterium culicis</name>
    <dbReference type="NCBI Taxonomy" id="680127"/>
    <lineage>
        <taxon>Bacteria</taxon>
        <taxon>Pseudomonadati</taxon>
        <taxon>Bacteroidota</taxon>
        <taxon>Flavobacteriia</taxon>
        <taxon>Flavobacteriales</taxon>
        <taxon>Weeksellaceae</taxon>
        <taxon>Chryseobacterium group</taxon>
        <taxon>Chryseobacterium</taxon>
    </lineage>
</organism>
<evidence type="ECO:0000313" key="9">
    <source>
        <dbReference type="Proteomes" id="UP000198561"/>
    </source>
</evidence>
<dbReference type="EC" id="1.7.1.17" evidence="6"/>
<dbReference type="Proteomes" id="UP000198561">
    <property type="component" value="Unassembled WGS sequence"/>
</dbReference>
<accession>A0A1H6HCM2</accession>
<evidence type="ECO:0000313" key="8">
    <source>
        <dbReference type="EMBL" id="SEH33587.1"/>
    </source>
</evidence>
<dbReference type="PANTHER" id="PTHR43741">
    <property type="entry name" value="FMN-DEPENDENT NADH-AZOREDUCTASE 1"/>
    <property type="match status" value="1"/>
</dbReference>
<keyword evidence="1 6" id="KW-0285">Flavoprotein</keyword>
<dbReference type="GO" id="GO:0009055">
    <property type="term" value="F:electron transfer activity"/>
    <property type="evidence" value="ECO:0007669"/>
    <property type="project" value="UniProtKB-UniRule"/>
</dbReference>
<comment type="similarity">
    <text evidence="6">Belongs to the azoreductase type 1 family.</text>
</comment>
<dbReference type="InterPro" id="IPR023048">
    <property type="entry name" value="NADH:quinone_OxRdtase_FMN_depd"/>
</dbReference>
<keyword evidence="4 6" id="KW-0520">NAD</keyword>
<keyword evidence="3 6" id="KW-0560">Oxidoreductase</keyword>
<dbReference type="InterPro" id="IPR003680">
    <property type="entry name" value="Flavodoxin_fold"/>
</dbReference>
<dbReference type="PANTHER" id="PTHR43741:SF4">
    <property type="entry name" value="FMN-DEPENDENT NADH:QUINONE OXIDOREDUCTASE"/>
    <property type="match status" value="1"/>
</dbReference>
<gene>
    <name evidence="6" type="primary">azoR</name>
    <name evidence="8" type="ORF">SAMN05421593_2373</name>
</gene>
<dbReference type="HAMAP" id="MF_01216">
    <property type="entry name" value="Azoreductase_type1"/>
    <property type="match status" value="1"/>
</dbReference>
<comment type="function">
    <text evidence="6">Also exhibits azoreductase activity. Catalyzes the reductive cleavage of the azo bond in aromatic azo compounds to the corresponding amines.</text>
</comment>
<feature type="binding site" evidence="6">
    <location>
        <position position="10"/>
    </location>
    <ligand>
        <name>FMN</name>
        <dbReference type="ChEBI" id="CHEBI:58210"/>
    </ligand>
</feature>
<comment type="caution">
    <text evidence="6">Lacks conserved residue(s) required for the propagation of feature annotation.</text>
</comment>